<dbReference type="AlphaFoldDB" id="A0A1E5HCD7"/>
<evidence type="ECO:0000259" key="4">
    <source>
        <dbReference type="PROSITE" id="PS01124"/>
    </source>
</evidence>
<dbReference type="Gene3D" id="1.10.10.60">
    <property type="entry name" value="Homeodomain-like"/>
    <property type="match status" value="2"/>
</dbReference>
<dbReference type="Gene3D" id="3.20.80.10">
    <property type="entry name" value="Regulatory factor, effector binding domain"/>
    <property type="match status" value="1"/>
</dbReference>
<sequence length="279" mass="32273">MNFSDSMEKVLNYIENNLKSTIELETLATYMHCSANDLQRLFSLVFGLSLKQYIRKRRLSEAGAELQNSSQTILSLALDYQYESSTSFTRAFKSMHGITPSNARKEKNKLVLFSKIRFNMSVTGYQILHYTIVSKDSFKLIGQKERVTRDQIPKVSQAIIQNLKSKFSNEFSTPLEIYQGCSAIHSDIFDFFVALKVSEHYQLQKNCQLEEFIISSARWAIFSFELDELSQLRYVWEQLLTTHSSLKFLPSGLPELERFTKKNESSKFIGEIHIPLNII</sequence>
<dbReference type="InterPro" id="IPR009057">
    <property type="entry name" value="Homeodomain-like_sf"/>
</dbReference>
<feature type="domain" description="HTH araC/xylS-type" evidence="4">
    <location>
        <begin position="8"/>
        <end position="106"/>
    </location>
</feature>
<dbReference type="SMART" id="SM00342">
    <property type="entry name" value="HTH_ARAC"/>
    <property type="match status" value="1"/>
</dbReference>
<name>A0A1E5HCD7_9ENTE</name>
<keyword evidence="6" id="KW-1185">Reference proteome</keyword>
<dbReference type="STRING" id="1131292.BCR24_01865"/>
<dbReference type="PROSITE" id="PS01124">
    <property type="entry name" value="HTH_ARAC_FAMILY_2"/>
    <property type="match status" value="1"/>
</dbReference>
<gene>
    <name evidence="5" type="ORF">BCR24_01865</name>
</gene>
<dbReference type="SUPFAM" id="SSF55136">
    <property type="entry name" value="Probable bacterial effector-binding domain"/>
    <property type="match status" value="1"/>
</dbReference>
<evidence type="ECO:0000256" key="2">
    <source>
        <dbReference type="ARBA" id="ARBA00023125"/>
    </source>
</evidence>
<dbReference type="Pfam" id="PF12833">
    <property type="entry name" value="HTH_18"/>
    <property type="match status" value="1"/>
</dbReference>
<dbReference type="SUPFAM" id="SSF46689">
    <property type="entry name" value="Homeodomain-like"/>
    <property type="match status" value="2"/>
</dbReference>
<dbReference type="InterPro" id="IPR018060">
    <property type="entry name" value="HTH_AraC"/>
</dbReference>
<dbReference type="PANTHER" id="PTHR47504:SF5">
    <property type="entry name" value="RIGHT ORIGIN-BINDING PROTEIN"/>
    <property type="match status" value="1"/>
</dbReference>
<evidence type="ECO:0000256" key="1">
    <source>
        <dbReference type="ARBA" id="ARBA00023015"/>
    </source>
</evidence>
<protein>
    <recommendedName>
        <fullName evidence="4">HTH araC/xylS-type domain-containing protein</fullName>
    </recommendedName>
</protein>
<proteinExistence type="predicted"/>
<reference evidence="6" key="1">
    <citation type="submission" date="2016-09" db="EMBL/GenBank/DDBJ databases">
        <authorList>
            <person name="Gulvik C.A."/>
        </authorList>
    </citation>
    <scope>NUCLEOTIDE SEQUENCE [LARGE SCALE GENOMIC DNA]</scope>
    <source>
        <strain evidence="6">LMG 26676</strain>
    </source>
</reference>
<keyword evidence="3" id="KW-0804">Transcription</keyword>
<dbReference type="GO" id="GO:0043565">
    <property type="term" value="F:sequence-specific DNA binding"/>
    <property type="evidence" value="ECO:0007669"/>
    <property type="project" value="InterPro"/>
</dbReference>
<dbReference type="EMBL" id="MIKC01000012">
    <property type="protein sequence ID" value="OEG22609.1"/>
    <property type="molecule type" value="Genomic_DNA"/>
</dbReference>
<evidence type="ECO:0000313" key="6">
    <source>
        <dbReference type="Proteomes" id="UP000094469"/>
    </source>
</evidence>
<keyword evidence="2" id="KW-0238">DNA-binding</keyword>
<evidence type="ECO:0000313" key="5">
    <source>
        <dbReference type="EMBL" id="OEG22609.1"/>
    </source>
</evidence>
<accession>A0A1E5HCD7</accession>
<evidence type="ECO:0000256" key="3">
    <source>
        <dbReference type="ARBA" id="ARBA00023163"/>
    </source>
</evidence>
<dbReference type="PANTHER" id="PTHR47504">
    <property type="entry name" value="RIGHT ORIGIN-BINDING PROTEIN"/>
    <property type="match status" value="1"/>
</dbReference>
<comment type="caution">
    <text evidence="5">The sequence shown here is derived from an EMBL/GenBank/DDBJ whole genome shotgun (WGS) entry which is preliminary data.</text>
</comment>
<organism evidence="5 6">
    <name type="scientific">Enterococcus ureilyticus</name>
    <dbReference type="NCBI Taxonomy" id="1131292"/>
    <lineage>
        <taxon>Bacteria</taxon>
        <taxon>Bacillati</taxon>
        <taxon>Bacillota</taxon>
        <taxon>Bacilli</taxon>
        <taxon>Lactobacillales</taxon>
        <taxon>Enterococcaceae</taxon>
        <taxon>Enterococcus</taxon>
    </lineage>
</organism>
<dbReference type="GO" id="GO:0003700">
    <property type="term" value="F:DNA-binding transcription factor activity"/>
    <property type="evidence" value="ECO:0007669"/>
    <property type="project" value="InterPro"/>
</dbReference>
<dbReference type="InterPro" id="IPR011256">
    <property type="entry name" value="Reg_factor_effector_dom_sf"/>
</dbReference>
<dbReference type="InterPro" id="IPR050959">
    <property type="entry name" value="MarA-like"/>
</dbReference>
<dbReference type="Proteomes" id="UP000094469">
    <property type="component" value="Unassembled WGS sequence"/>
</dbReference>
<dbReference type="SMART" id="SM00871">
    <property type="entry name" value="AraC_E_bind"/>
    <property type="match status" value="1"/>
</dbReference>
<keyword evidence="1" id="KW-0805">Transcription regulation</keyword>
<dbReference type="InterPro" id="IPR010499">
    <property type="entry name" value="AraC_E-bd"/>
</dbReference>
<dbReference type="RefSeq" id="WP_069639777.1">
    <property type="nucleotide sequence ID" value="NZ_JAFBEZ010000002.1"/>
</dbReference>